<organism evidence="1 2">
    <name type="scientific">Streptomyces brasiliensis</name>
    <dbReference type="NCBI Taxonomy" id="1954"/>
    <lineage>
        <taxon>Bacteria</taxon>
        <taxon>Bacillati</taxon>
        <taxon>Actinomycetota</taxon>
        <taxon>Actinomycetes</taxon>
        <taxon>Kitasatosporales</taxon>
        <taxon>Streptomycetaceae</taxon>
        <taxon>Streptomyces</taxon>
    </lineage>
</organism>
<gene>
    <name evidence="1" type="ORF">GCM10010121_064240</name>
</gene>
<protein>
    <submittedName>
        <fullName evidence="1">Uncharacterized protein</fullName>
    </submittedName>
</protein>
<name>A0A917L4F9_9ACTN</name>
<reference evidence="1" key="2">
    <citation type="submission" date="2020-09" db="EMBL/GenBank/DDBJ databases">
        <authorList>
            <person name="Sun Q."/>
            <person name="Ohkuma M."/>
        </authorList>
    </citation>
    <scope>NUCLEOTIDE SEQUENCE</scope>
    <source>
        <strain evidence="1">JCM 3086</strain>
    </source>
</reference>
<sequence length="49" mass="5015">MPATAPALDPADVGDVVWGNANAAGEDNVELEVVPQGTLAERMRAAAPR</sequence>
<comment type="caution">
    <text evidence="1">The sequence shown here is derived from an EMBL/GenBank/DDBJ whole genome shotgun (WGS) entry which is preliminary data.</text>
</comment>
<keyword evidence="2" id="KW-1185">Reference proteome</keyword>
<dbReference type="RefSeq" id="WP_189314783.1">
    <property type="nucleotide sequence ID" value="NZ_BMQA01000029.1"/>
</dbReference>
<evidence type="ECO:0000313" key="1">
    <source>
        <dbReference type="EMBL" id="GGJ44177.1"/>
    </source>
</evidence>
<dbReference type="Proteomes" id="UP000657574">
    <property type="component" value="Unassembled WGS sequence"/>
</dbReference>
<dbReference type="AlphaFoldDB" id="A0A917L4F9"/>
<accession>A0A917L4F9</accession>
<reference evidence="1" key="1">
    <citation type="journal article" date="2014" name="Int. J. Syst. Evol. Microbiol.">
        <title>Complete genome sequence of Corynebacterium casei LMG S-19264T (=DSM 44701T), isolated from a smear-ripened cheese.</title>
        <authorList>
            <consortium name="US DOE Joint Genome Institute (JGI-PGF)"/>
            <person name="Walter F."/>
            <person name="Albersmeier A."/>
            <person name="Kalinowski J."/>
            <person name="Ruckert C."/>
        </authorList>
    </citation>
    <scope>NUCLEOTIDE SEQUENCE</scope>
    <source>
        <strain evidence="1">JCM 3086</strain>
    </source>
</reference>
<evidence type="ECO:0000313" key="2">
    <source>
        <dbReference type="Proteomes" id="UP000657574"/>
    </source>
</evidence>
<proteinExistence type="predicted"/>
<dbReference type="EMBL" id="BMQA01000029">
    <property type="protein sequence ID" value="GGJ44177.1"/>
    <property type="molecule type" value="Genomic_DNA"/>
</dbReference>